<proteinExistence type="predicted"/>
<evidence type="ECO:0000313" key="1">
    <source>
        <dbReference type="EMBL" id="KAI3824952.1"/>
    </source>
</evidence>
<dbReference type="Proteomes" id="UP001056120">
    <property type="component" value="Linkage Group LG02"/>
</dbReference>
<dbReference type="EMBL" id="CM042019">
    <property type="protein sequence ID" value="KAI3824952.1"/>
    <property type="molecule type" value="Genomic_DNA"/>
</dbReference>
<accession>A0ACB9JY40</accession>
<reference evidence="1 2" key="2">
    <citation type="journal article" date="2022" name="Mol. Ecol. Resour.">
        <title>The genomes of chicory, endive, great burdock and yacon provide insights into Asteraceae paleo-polyploidization history and plant inulin production.</title>
        <authorList>
            <person name="Fan W."/>
            <person name="Wang S."/>
            <person name="Wang H."/>
            <person name="Wang A."/>
            <person name="Jiang F."/>
            <person name="Liu H."/>
            <person name="Zhao H."/>
            <person name="Xu D."/>
            <person name="Zhang Y."/>
        </authorList>
    </citation>
    <scope>NUCLEOTIDE SEQUENCE [LARGE SCALE GENOMIC DNA]</scope>
    <source>
        <strain evidence="2">cv. Yunnan</strain>
        <tissue evidence="1">Leaves</tissue>
    </source>
</reference>
<protein>
    <submittedName>
        <fullName evidence="1">Uncharacterized protein</fullName>
    </submittedName>
</protein>
<comment type="caution">
    <text evidence="1">The sequence shown here is derived from an EMBL/GenBank/DDBJ whole genome shotgun (WGS) entry which is preliminary data.</text>
</comment>
<name>A0ACB9JY40_9ASTR</name>
<keyword evidence="2" id="KW-1185">Reference proteome</keyword>
<gene>
    <name evidence="1" type="ORF">L1987_06425</name>
</gene>
<reference evidence="2" key="1">
    <citation type="journal article" date="2022" name="Mol. Ecol. Resour.">
        <title>The genomes of chicory, endive, great burdock and yacon provide insights into Asteraceae palaeo-polyploidization history and plant inulin production.</title>
        <authorList>
            <person name="Fan W."/>
            <person name="Wang S."/>
            <person name="Wang H."/>
            <person name="Wang A."/>
            <person name="Jiang F."/>
            <person name="Liu H."/>
            <person name="Zhao H."/>
            <person name="Xu D."/>
            <person name="Zhang Y."/>
        </authorList>
    </citation>
    <scope>NUCLEOTIDE SEQUENCE [LARGE SCALE GENOMIC DNA]</scope>
    <source>
        <strain evidence="2">cv. Yunnan</strain>
    </source>
</reference>
<sequence length="94" mass="10599">MPMLSMLRILTNLTSRPRSNWDVLGWKKLVTELSGEPMPNEDEGKPVAEGEVECSTKAVKEVVDQDNDGKDENDRVLHLVFVVLNCNPVCLFEQ</sequence>
<evidence type="ECO:0000313" key="2">
    <source>
        <dbReference type="Proteomes" id="UP001056120"/>
    </source>
</evidence>
<organism evidence="1 2">
    <name type="scientific">Smallanthus sonchifolius</name>
    <dbReference type="NCBI Taxonomy" id="185202"/>
    <lineage>
        <taxon>Eukaryota</taxon>
        <taxon>Viridiplantae</taxon>
        <taxon>Streptophyta</taxon>
        <taxon>Embryophyta</taxon>
        <taxon>Tracheophyta</taxon>
        <taxon>Spermatophyta</taxon>
        <taxon>Magnoliopsida</taxon>
        <taxon>eudicotyledons</taxon>
        <taxon>Gunneridae</taxon>
        <taxon>Pentapetalae</taxon>
        <taxon>asterids</taxon>
        <taxon>campanulids</taxon>
        <taxon>Asterales</taxon>
        <taxon>Asteraceae</taxon>
        <taxon>Asteroideae</taxon>
        <taxon>Heliantheae alliance</taxon>
        <taxon>Millerieae</taxon>
        <taxon>Smallanthus</taxon>
    </lineage>
</organism>